<dbReference type="GO" id="GO:0032259">
    <property type="term" value="P:methylation"/>
    <property type="evidence" value="ECO:0007669"/>
    <property type="project" value="UniProtKB-KW"/>
</dbReference>
<dbReference type="AlphaFoldDB" id="A0AA41XNY3"/>
<gene>
    <name evidence="6" type="ORF">H7K38_09865</name>
</gene>
<dbReference type="Pfam" id="PF02353">
    <property type="entry name" value="CMAS"/>
    <property type="match status" value="1"/>
</dbReference>
<name>A0AA41XNY3_9MYCO</name>
<evidence type="ECO:0000256" key="5">
    <source>
        <dbReference type="ARBA" id="ARBA00023098"/>
    </source>
</evidence>
<evidence type="ECO:0000256" key="2">
    <source>
        <dbReference type="ARBA" id="ARBA00022603"/>
    </source>
</evidence>
<dbReference type="PANTHER" id="PTHR43667">
    <property type="entry name" value="CYCLOPROPANE-FATTY-ACYL-PHOSPHOLIPID SYNTHASE"/>
    <property type="match status" value="1"/>
</dbReference>
<proteinExistence type="inferred from homology"/>
<dbReference type="PANTHER" id="PTHR43667:SF1">
    <property type="entry name" value="CYCLOPROPANE-FATTY-ACYL-PHOSPHOLIPID SYNTHASE"/>
    <property type="match status" value="1"/>
</dbReference>
<dbReference type="InterPro" id="IPR050723">
    <property type="entry name" value="CFA/CMAS"/>
</dbReference>
<evidence type="ECO:0000256" key="1">
    <source>
        <dbReference type="ARBA" id="ARBA00010815"/>
    </source>
</evidence>
<evidence type="ECO:0000313" key="6">
    <source>
        <dbReference type="EMBL" id="MCV7378959.1"/>
    </source>
</evidence>
<dbReference type="Proteomes" id="UP001141650">
    <property type="component" value="Unassembled WGS sequence"/>
</dbReference>
<keyword evidence="5" id="KW-0443">Lipid metabolism</keyword>
<dbReference type="EMBL" id="JACKVH010000012">
    <property type="protein sequence ID" value="MCV7378959.1"/>
    <property type="molecule type" value="Genomic_DNA"/>
</dbReference>
<organism evidence="6 7">
    <name type="scientific">Mycobacterium alsense</name>
    <dbReference type="NCBI Taxonomy" id="324058"/>
    <lineage>
        <taxon>Bacteria</taxon>
        <taxon>Bacillati</taxon>
        <taxon>Actinomycetota</taxon>
        <taxon>Actinomycetes</taxon>
        <taxon>Mycobacteriales</taxon>
        <taxon>Mycobacteriaceae</taxon>
        <taxon>Mycobacterium</taxon>
    </lineage>
</organism>
<dbReference type="SUPFAM" id="SSF53335">
    <property type="entry name" value="S-adenosyl-L-methionine-dependent methyltransferases"/>
    <property type="match status" value="1"/>
</dbReference>
<accession>A0AA41XNY3</accession>
<keyword evidence="2 6" id="KW-0489">Methyltransferase</keyword>
<dbReference type="GO" id="GO:0008168">
    <property type="term" value="F:methyltransferase activity"/>
    <property type="evidence" value="ECO:0007669"/>
    <property type="project" value="UniProtKB-KW"/>
</dbReference>
<sequence>MDDERSAVFRFLRTEIFPGGEMPGKHDVLEYSEAGGFSVEEIELLRPHYIRTVDTWAENLRANRERAIAIQSDEVYDRYLRYLTGCAQLFRKGISNVGRFALVK</sequence>
<dbReference type="GO" id="GO:0006629">
    <property type="term" value="P:lipid metabolic process"/>
    <property type="evidence" value="ECO:0007669"/>
    <property type="project" value="UniProtKB-KW"/>
</dbReference>
<evidence type="ECO:0000256" key="3">
    <source>
        <dbReference type="ARBA" id="ARBA00022679"/>
    </source>
</evidence>
<evidence type="ECO:0000256" key="4">
    <source>
        <dbReference type="ARBA" id="ARBA00022691"/>
    </source>
</evidence>
<comment type="caution">
    <text evidence="6">The sequence shown here is derived from an EMBL/GenBank/DDBJ whole genome shotgun (WGS) entry which is preliminary data.</text>
</comment>
<keyword evidence="4" id="KW-0949">S-adenosyl-L-methionine</keyword>
<protein>
    <submittedName>
        <fullName evidence="6">Class I SAM-dependent methyltransferase</fullName>
    </submittedName>
</protein>
<reference evidence="6" key="1">
    <citation type="submission" date="2020-07" db="EMBL/GenBank/DDBJ databases">
        <authorList>
            <person name="Pettersson B.M.F."/>
            <person name="Behra P.R.K."/>
            <person name="Ramesh M."/>
            <person name="Das S."/>
            <person name="Dasgupta S."/>
            <person name="Kirsebom L.A."/>
        </authorList>
    </citation>
    <scope>NUCLEOTIDE SEQUENCE</scope>
    <source>
        <strain evidence="6">CCUG 55640</strain>
    </source>
</reference>
<keyword evidence="3" id="KW-0808">Transferase</keyword>
<dbReference type="Gene3D" id="3.40.50.150">
    <property type="entry name" value="Vaccinia Virus protein VP39"/>
    <property type="match status" value="1"/>
</dbReference>
<reference evidence="6" key="2">
    <citation type="journal article" date="2022" name="BMC Genomics">
        <title>Comparative genome analysis of mycobacteria focusing on tRNA and non-coding RNA.</title>
        <authorList>
            <person name="Behra P.R.K."/>
            <person name="Pettersson B.M.F."/>
            <person name="Ramesh M."/>
            <person name="Das S."/>
            <person name="Dasgupta S."/>
            <person name="Kirsebom L.A."/>
        </authorList>
    </citation>
    <scope>NUCLEOTIDE SEQUENCE</scope>
    <source>
        <strain evidence="6">CCUG 55640</strain>
    </source>
</reference>
<evidence type="ECO:0000313" key="7">
    <source>
        <dbReference type="Proteomes" id="UP001141650"/>
    </source>
</evidence>
<dbReference type="InterPro" id="IPR029063">
    <property type="entry name" value="SAM-dependent_MTases_sf"/>
</dbReference>
<comment type="similarity">
    <text evidence="1">Belongs to the CFA/CMAS family.</text>
</comment>